<dbReference type="InterPro" id="IPR019734">
    <property type="entry name" value="TPR_rpt"/>
</dbReference>
<evidence type="ECO:0000256" key="1">
    <source>
        <dbReference type="PROSITE-ProRule" id="PRU00339"/>
    </source>
</evidence>
<dbReference type="PROSITE" id="PS50005">
    <property type="entry name" value="TPR"/>
    <property type="match status" value="2"/>
</dbReference>
<feature type="repeat" description="TPR" evidence="1">
    <location>
        <begin position="883"/>
        <end position="916"/>
    </location>
</feature>
<dbReference type="InterPro" id="IPR035994">
    <property type="entry name" value="Nucleoside_phosphorylase_sf"/>
</dbReference>
<evidence type="ECO:0000259" key="2">
    <source>
        <dbReference type="Pfam" id="PF01048"/>
    </source>
</evidence>
<dbReference type="PANTHER" id="PTHR46082">
    <property type="entry name" value="ATP/GTP-BINDING PROTEIN-RELATED"/>
    <property type="match status" value="1"/>
</dbReference>
<name>A0A0D2IE98_9EURO</name>
<dbReference type="VEuPathDB" id="FungiDB:Z520_08923"/>
<dbReference type="STRING" id="1442371.A0A0D2IE98"/>
<feature type="repeat" description="TPR" evidence="1">
    <location>
        <begin position="787"/>
        <end position="820"/>
    </location>
</feature>
<dbReference type="Gene3D" id="1.25.40.10">
    <property type="entry name" value="Tetratricopeptide repeat domain"/>
    <property type="match status" value="2"/>
</dbReference>
<dbReference type="RefSeq" id="XP_016629529.1">
    <property type="nucleotide sequence ID" value="XM_016779419.1"/>
</dbReference>
<dbReference type="Gene3D" id="3.40.50.300">
    <property type="entry name" value="P-loop containing nucleotide triphosphate hydrolases"/>
    <property type="match status" value="1"/>
</dbReference>
<dbReference type="OrthoDB" id="1658288at2759"/>
<dbReference type="GO" id="GO:0009116">
    <property type="term" value="P:nucleoside metabolic process"/>
    <property type="evidence" value="ECO:0007669"/>
    <property type="project" value="InterPro"/>
</dbReference>
<dbReference type="GO" id="GO:0003824">
    <property type="term" value="F:catalytic activity"/>
    <property type="evidence" value="ECO:0007669"/>
    <property type="project" value="InterPro"/>
</dbReference>
<evidence type="ECO:0000313" key="4">
    <source>
        <dbReference type="Proteomes" id="UP000053411"/>
    </source>
</evidence>
<sequence>MPNTAGRIDLEAYSIVWLCPLPVETTAALFMFDEHHEGIIDRQHGRSVEYHFGRIGSHNVAVAGFPSGEVGIGKAGAMAEAVTRDFKNLELGLLTGIGAAIPSSTRDIRLGDVAVADPEGQYPGVIAYDMVKVVPGEERPKQWLNATHPLWRSVISKIRARSAVVGDTFHQHLKAFDKPQTEKFRCPYLPPPLHSAFEDNRRDSNKPVVHYGTILSGDKVVRSTDFRDKLKEKYHDPVALDMEAAGVMTLLPVAVIRGISDSADPFKNDQWHARAAAVAAAYAKEMLMQLSPKSPPGNGLTMPSLSRVTKSYVDVSSRLLNCYSGTKHEPKTKRMLRGQLPSPWDFHGREQELATIAMHLDRGRQSLFEKSVLVLSGLSGAGKSQLALAYIKKQLAEDPEREIFWINGRDKRTFEASVVDIHGDKRKSQISAETQVTEDTDKVVTEIVESFIEHLNLPENTGWLMVVDDVTMWNPDAGLSENAAELNCYLDRIHHGSLLVTTNRQSWLTSHEHVLSLDCLDSTSAITLLKSRLRNHYTREEDLYDLSQTLQGLPLSLRLAITFIRKRGIRVTDFLKLWNERKLDDTFTFIEPKLVQTLSLCFDELKARDPNAASLLTVFGFMDHRTLSFDLCSHGASSDLPRWLLDFGQNKDHFDRAIESLLDLSFIQLNNDETEIATYSIHPSVHSFARNRSGSAKSTFIHWAITLIADNVPRTSDKDYYRRCQALSPHADQCMVYMQAGNHEPHHLERLGALYRLLGRYDSARRLYTAVLDVLWPHRGSFLETTAQVLNDLGLVYFGQRNFELANETFQEAIDVYSQLDHPWPDGAEDTFMCIIFNHGNACRMKEALDEAEDDFNRVYKFFEEKRIKSNVSAAPWIEIMISRTLNALGEIRLQQGETRTALSMLQRAVSLQSEHLDSAHPIVLATTKLNIGRAYTDIGQYLEACDIIREVADKYAELWTADHPSAVTAKSELARACMGYGQMMAELQQTSDQSRRGDVLLEEAERLWVECLRFYGDKYGETSEDALRTKANIALLQSVTGDLTMARRNMLQVFQQSTSPPQKVKAQSDLALICQQMGDLGLAEKHFAHAVEASKLLPEPSRTRELSRSMYHQARLFFSLGDRDTYSAILQDLVTLQGIAEPSEWREHAANELANSGEAL</sequence>
<dbReference type="SUPFAM" id="SSF53167">
    <property type="entry name" value="Purine and uridine phosphorylases"/>
    <property type="match status" value="1"/>
</dbReference>
<dbReference type="InterPro" id="IPR053137">
    <property type="entry name" value="NLR-like"/>
</dbReference>
<dbReference type="EMBL" id="KN848082">
    <property type="protein sequence ID" value="KIX95406.1"/>
    <property type="molecule type" value="Genomic_DNA"/>
</dbReference>
<dbReference type="Pfam" id="PF13424">
    <property type="entry name" value="TPR_12"/>
    <property type="match status" value="1"/>
</dbReference>
<dbReference type="InterPro" id="IPR011990">
    <property type="entry name" value="TPR-like_helical_dom_sf"/>
</dbReference>
<dbReference type="Pfam" id="PF01048">
    <property type="entry name" value="PNP_UDP_1"/>
    <property type="match status" value="1"/>
</dbReference>
<dbReference type="GeneID" id="27714669"/>
<dbReference type="Proteomes" id="UP000053411">
    <property type="component" value="Unassembled WGS sequence"/>
</dbReference>
<dbReference type="Pfam" id="PF13374">
    <property type="entry name" value="TPR_10"/>
    <property type="match status" value="1"/>
</dbReference>
<dbReference type="InterPro" id="IPR027417">
    <property type="entry name" value="P-loop_NTPase"/>
</dbReference>
<accession>A0A0D2IE98</accession>
<dbReference type="SUPFAM" id="SSF52540">
    <property type="entry name" value="P-loop containing nucleoside triphosphate hydrolases"/>
    <property type="match status" value="1"/>
</dbReference>
<evidence type="ECO:0000313" key="3">
    <source>
        <dbReference type="EMBL" id="KIX95406.1"/>
    </source>
</evidence>
<proteinExistence type="predicted"/>
<dbReference type="SUPFAM" id="SSF48452">
    <property type="entry name" value="TPR-like"/>
    <property type="match status" value="1"/>
</dbReference>
<dbReference type="PANTHER" id="PTHR46082:SF11">
    <property type="entry name" value="AAA+ ATPASE DOMAIN-CONTAINING PROTEIN-RELATED"/>
    <property type="match status" value="1"/>
</dbReference>
<dbReference type="InterPro" id="IPR000845">
    <property type="entry name" value="Nucleoside_phosphorylase_d"/>
</dbReference>
<gene>
    <name evidence="3" type="ORF">Z520_08923</name>
</gene>
<dbReference type="SMART" id="SM00028">
    <property type="entry name" value="TPR"/>
    <property type="match status" value="6"/>
</dbReference>
<keyword evidence="1" id="KW-0802">TPR repeat</keyword>
<dbReference type="Gene3D" id="3.40.50.1580">
    <property type="entry name" value="Nucleoside phosphorylase domain"/>
    <property type="match status" value="1"/>
</dbReference>
<dbReference type="AlphaFoldDB" id="A0A0D2IE98"/>
<protein>
    <recommendedName>
        <fullName evidence="2">Nucleoside phosphorylase domain-containing protein</fullName>
    </recommendedName>
</protein>
<feature type="domain" description="Nucleoside phosphorylase" evidence="2">
    <location>
        <begin position="42"/>
        <end position="286"/>
    </location>
</feature>
<organism evidence="3 4">
    <name type="scientific">Fonsecaea multimorphosa CBS 102226</name>
    <dbReference type="NCBI Taxonomy" id="1442371"/>
    <lineage>
        <taxon>Eukaryota</taxon>
        <taxon>Fungi</taxon>
        <taxon>Dikarya</taxon>
        <taxon>Ascomycota</taxon>
        <taxon>Pezizomycotina</taxon>
        <taxon>Eurotiomycetes</taxon>
        <taxon>Chaetothyriomycetidae</taxon>
        <taxon>Chaetothyriales</taxon>
        <taxon>Herpotrichiellaceae</taxon>
        <taxon>Fonsecaea</taxon>
    </lineage>
</organism>
<keyword evidence="4" id="KW-1185">Reference proteome</keyword>
<reference evidence="3 4" key="1">
    <citation type="submission" date="2015-01" db="EMBL/GenBank/DDBJ databases">
        <title>The Genome Sequence of Fonsecaea multimorphosa CBS 102226.</title>
        <authorList>
            <consortium name="The Broad Institute Genomics Platform"/>
            <person name="Cuomo C."/>
            <person name="de Hoog S."/>
            <person name="Gorbushina A."/>
            <person name="Stielow B."/>
            <person name="Teixiera M."/>
            <person name="Abouelleil A."/>
            <person name="Chapman S.B."/>
            <person name="Priest M."/>
            <person name="Young S.K."/>
            <person name="Wortman J."/>
            <person name="Nusbaum C."/>
            <person name="Birren B."/>
        </authorList>
    </citation>
    <scope>NUCLEOTIDE SEQUENCE [LARGE SCALE GENOMIC DNA]</scope>
    <source>
        <strain evidence="3 4">CBS 102226</strain>
    </source>
</reference>